<dbReference type="GO" id="GO:0000978">
    <property type="term" value="F:RNA polymerase II cis-regulatory region sequence-specific DNA binding"/>
    <property type="evidence" value="ECO:0007669"/>
    <property type="project" value="InterPro"/>
</dbReference>
<dbReference type="InterPro" id="IPR015350">
    <property type="entry name" value="Beta-trefoil_DNA-bd_dom"/>
</dbReference>
<dbReference type="AlphaFoldDB" id="A0A1R0GS55"/>
<proteinExistence type="inferred from homology"/>
<evidence type="ECO:0000256" key="3">
    <source>
        <dbReference type="ARBA" id="ARBA00023015"/>
    </source>
</evidence>
<evidence type="ECO:0000313" key="11">
    <source>
        <dbReference type="Proteomes" id="UP000187455"/>
    </source>
</evidence>
<dbReference type="InterPro" id="IPR040159">
    <property type="entry name" value="CLS_fam"/>
</dbReference>
<evidence type="ECO:0000256" key="2">
    <source>
        <dbReference type="ARBA" id="ARBA00009704"/>
    </source>
</evidence>
<evidence type="ECO:0000256" key="4">
    <source>
        <dbReference type="ARBA" id="ARBA00023125"/>
    </source>
</evidence>
<keyword evidence="5" id="KW-0804">Transcription</keyword>
<dbReference type="Proteomes" id="UP000187455">
    <property type="component" value="Unassembled WGS sequence"/>
</dbReference>
<reference evidence="10 11" key="1">
    <citation type="journal article" date="2016" name="Mol. Biol. Evol.">
        <title>Genome-Wide Survey of Gut Fungi (Harpellales) Reveals the First Horizontally Transferred Ubiquitin Gene from a Mosquito Host.</title>
        <authorList>
            <person name="Wang Y."/>
            <person name="White M.M."/>
            <person name="Kvist S."/>
            <person name="Moncalvo J.M."/>
        </authorList>
    </citation>
    <scope>NUCLEOTIDE SEQUENCE [LARGE SCALE GENOMIC DNA]</scope>
    <source>
        <strain evidence="10 11">ALG-7-W6</strain>
    </source>
</reference>
<evidence type="ECO:0000256" key="5">
    <source>
        <dbReference type="ARBA" id="ARBA00023163"/>
    </source>
</evidence>
<dbReference type="Pfam" id="PF09270">
    <property type="entry name" value="BTD"/>
    <property type="match status" value="1"/>
</dbReference>
<comment type="caution">
    <text evidence="10">The sequence shown here is derived from an EMBL/GenBank/DDBJ whole genome shotgun (WGS) entry which is preliminary data.</text>
</comment>
<dbReference type="PANTHER" id="PTHR10665">
    <property type="entry name" value="RECOMBINING BINDING PROTEIN SUPPRESSOR OF HAIRLESS"/>
    <property type="match status" value="1"/>
</dbReference>
<dbReference type="InterPro" id="IPR015351">
    <property type="entry name" value="RBP-J/Cbf11/Cbf12_DNA-bd"/>
</dbReference>
<sequence length="1172" mass="129635">MSGKLDLLQDRFDFPAPISQHIKLPSLSESLKLKRKIDFHDFFNNGATPIQTAPVINSSSIDYFDSNSDQIVYKKPRPFLNHIHTPSPNSSCEINSMNHESSRSNRVFKLNSIHSNHNQIDSIYKNPKTNHQQNFRYSPSIPNISSNSFPLMNPNVKRSHSNDIPESSISQKTPLYNGPKTIKKFDLSFLTNDGTSSNSDSLGFQKVPSPHRKSSVSLNNTPNRMMSIDSLLESNTVFNKNTISDFGNSVPNSSDISSPAPPNVSGIRGAEEASWASASPYRGQYIPGRTIWNDLVGESIDNIVTVKIFYATVAQKSYGNEKRFLCPPPAVLVWGLGESATLLSQSSLEMHIVPGKSLRPRTNIRSTNSITDGFKDGLHSFPGSADFSRKSKDIKGVSEIQTLVETSFYGEEPKPRFTGLDHSVKVDQRNAHKTPIHSSYDSEFPYSLSDGKSSKLTDCYENSLLVKNSKPSSPINQDVEYTNNYIDSYNLALFKALYVGDLGKSKEFKLRLNFCLPNSILGGNSTTGNRTVVELLSGPMTIISKPSKKMNSIRSKGFNIKKGSAVCLYNRINSQTYRTKFMFVDRTSYEWSVVSENWLAFRIVYVNVKGEEIESENPTLDYGSLIVFESHIFGFRSPIMIIRKVDCGNMFLNSFSPVCQMQKVALELFDVETQAGTNKFLNVPTELNYCRSEVDSPFSKPNNMKQNKKRADSSAPQPISFNFLNPVSPHQSDSPEILSIDDNFCWTIVGVELATYTFTYARNTKIVSNNNKLSPSLCSSPRSSFGNLNVSVPGHNKSYTYSLPKDQFLDLQSSKVKNSLSPSSLSRANLSPSTCSSQCGSGFASLPRLSSFPDMPLPSMGFTPQYIPKLNKLLILVKDFDPNSMNFYMDGKIITKLEFEMVPKYNTCQCQLDIGNTIFNNKTSQINQSQLGLKNIQSSCSLNNPLIERKFSQAAGIPSSGKIPSKYFIGDFKYYSNTFSNNYHNGKNNNDEDPKDDGYDPFMFGHETSQPCQKCACGCASISPCSGCSSVPTSLACSAGKKAYLGVCISLPGTLIDNSNDTSLSGLDCIKSSPSGLEKGQSIYDNVRSDYANPNLMKAGRIFSSGRQVSQPEYISASATPVQNAKDVLMKPTSTAYPLIISGNDGVCHFLRWAIIINGHNNVKVVSIPDVI</sequence>
<dbReference type="SMART" id="SM01267">
    <property type="entry name" value="LAG1_DNAbind"/>
    <property type="match status" value="1"/>
</dbReference>
<feature type="domain" description="RBP-J/Cbf11/Cbf12 DNA binding" evidence="8">
    <location>
        <begin position="305"/>
        <end position="557"/>
    </location>
</feature>
<dbReference type="InterPro" id="IPR008967">
    <property type="entry name" value="p53-like_TF_DNA-bd_sf"/>
</dbReference>
<keyword evidence="3" id="KW-0805">Transcription regulation</keyword>
<accession>A0A1R0GS55</accession>
<dbReference type="InterPro" id="IPR036358">
    <property type="entry name" value="BTD_sf"/>
</dbReference>
<keyword evidence="6" id="KW-0539">Nucleus</keyword>
<comment type="subcellular location">
    <subcellularLocation>
        <location evidence="1">Nucleus</location>
    </subcellularLocation>
</comment>
<feature type="region of interest" description="Disordered" evidence="7">
    <location>
        <begin position="196"/>
        <end position="222"/>
    </location>
</feature>
<dbReference type="GO" id="GO:0001228">
    <property type="term" value="F:DNA-binding transcription activator activity, RNA polymerase II-specific"/>
    <property type="evidence" value="ECO:0007669"/>
    <property type="project" value="InterPro"/>
</dbReference>
<dbReference type="Pfam" id="PF09271">
    <property type="entry name" value="LAG1-DNAbind"/>
    <property type="match status" value="1"/>
</dbReference>
<evidence type="ECO:0000256" key="7">
    <source>
        <dbReference type="SAM" id="MobiDB-lite"/>
    </source>
</evidence>
<evidence type="ECO:0000256" key="1">
    <source>
        <dbReference type="ARBA" id="ARBA00004123"/>
    </source>
</evidence>
<evidence type="ECO:0000259" key="9">
    <source>
        <dbReference type="SMART" id="SM01268"/>
    </source>
</evidence>
<keyword evidence="4" id="KW-0238">DNA-binding</keyword>
<keyword evidence="11" id="KW-1185">Reference proteome</keyword>
<comment type="similarity">
    <text evidence="2">Belongs to the Su(H) family.</text>
</comment>
<dbReference type="SUPFAM" id="SSF49417">
    <property type="entry name" value="p53-like transcription factors"/>
    <property type="match status" value="2"/>
</dbReference>
<dbReference type="STRING" id="133383.A0A1R0GS55"/>
<protein>
    <submittedName>
        <fullName evidence="10">Recombining binding protein suppressor of hairless</fullName>
    </submittedName>
</protein>
<feature type="region of interest" description="Disordered" evidence="7">
    <location>
        <begin position="697"/>
        <end position="717"/>
    </location>
</feature>
<dbReference type="SUPFAM" id="SSF110217">
    <property type="entry name" value="DNA-binding protein LAG-1 (CSL)"/>
    <property type="match status" value="1"/>
</dbReference>
<dbReference type="SMART" id="SM01268">
    <property type="entry name" value="BTD"/>
    <property type="match status" value="1"/>
</dbReference>
<dbReference type="EMBL" id="LSSL01004134">
    <property type="protein sequence ID" value="OLY79731.1"/>
    <property type="molecule type" value="Genomic_DNA"/>
</dbReference>
<evidence type="ECO:0000256" key="6">
    <source>
        <dbReference type="ARBA" id="ARBA00023242"/>
    </source>
</evidence>
<dbReference type="Gene3D" id="2.80.10.50">
    <property type="match status" value="1"/>
</dbReference>
<name>A0A1R0GS55_9FUNG</name>
<evidence type="ECO:0000259" key="8">
    <source>
        <dbReference type="SMART" id="SM01267"/>
    </source>
</evidence>
<gene>
    <name evidence="10" type="ORF">AYI68_g6197</name>
</gene>
<feature type="domain" description="Beta-trefoil DNA-binding" evidence="9">
    <location>
        <begin position="558"/>
        <end position="746"/>
    </location>
</feature>
<evidence type="ECO:0000313" key="10">
    <source>
        <dbReference type="EMBL" id="OLY79731.1"/>
    </source>
</evidence>
<organism evidence="10 11">
    <name type="scientific">Smittium mucronatum</name>
    <dbReference type="NCBI Taxonomy" id="133383"/>
    <lineage>
        <taxon>Eukaryota</taxon>
        <taxon>Fungi</taxon>
        <taxon>Fungi incertae sedis</taxon>
        <taxon>Zoopagomycota</taxon>
        <taxon>Kickxellomycotina</taxon>
        <taxon>Harpellomycetes</taxon>
        <taxon>Harpellales</taxon>
        <taxon>Legeriomycetaceae</taxon>
        <taxon>Smittium</taxon>
    </lineage>
</organism>
<dbReference type="GO" id="GO:0005634">
    <property type="term" value="C:nucleus"/>
    <property type="evidence" value="ECO:0007669"/>
    <property type="project" value="UniProtKB-SubCell"/>
</dbReference>
<dbReference type="OrthoDB" id="5600360at2759"/>